<evidence type="ECO:0000256" key="8">
    <source>
        <dbReference type="ARBA" id="ARBA00048679"/>
    </source>
</evidence>
<dbReference type="PROSITE" id="PS00107">
    <property type="entry name" value="PROTEIN_KINASE_ATP"/>
    <property type="match status" value="1"/>
</dbReference>
<feature type="binding site" evidence="9">
    <location>
        <position position="41"/>
    </location>
    <ligand>
        <name>ATP</name>
        <dbReference type="ChEBI" id="CHEBI:30616"/>
    </ligand>
</feature>
<keyword evidence="15" id="KW-1185">Reference proteome</keyword>
<dbReference type="Gene3D" id="3.30.200.20">
    <property type="entry name" value="Phosphorylase Kinase, domain 1"/>
    <property type="match status" value="1"/>
</dbReference>
<name>A0A3G9JUD9_9FIRM</name>
<dbReference type="GO" id="GO:0005524">
    <property type="term" value="F:ATP binding"/>
    <property type="evidence" value="ECO:0007669"/>
    <property type="project" value="UniProtKB-UniRule"/>
</dbReference>
<dbReference type="KEGG" id="ebm:SG0102_16330"/>
<dbReference type="GO" id="GO:0004674">
    <property type="term" value="F:protein serine/threonine kinase activity"/>
    <property type="evidence" value="ECO:0007669"/>
    <property type="project" value="UniProtKB-KW"/>
</dbReference>
<dbReference type="InParanoid" id="A0A3G9JUD9"/>
<keyword evidence="6 9" id="KW-0067">ATP-binding</keyword>
<dbReference type="InterPro" id="IPR017441">
    <property type="entry name" value="Protein_kinase_ATP_BS"/>
</dbReference>
<keyword evidence="11" id="KW-1133">Transmembrane helix</keyword>
<dbReference type="AlphaFoldDB" id="A0A3G9JUD9"/>
<dbReference type="PROSITE" id="PS00108">
    <property type="entry name" value="PROTEIN_KINASE_ST"/>
    <property type="match status" value="1"/>
</dbReference>
<dbReference type="Proteomes" id="UP000268059">
    <property type="component" value="Chromosome"/>
</dbReference>
<dbReference type="EC" id="2.7.11.1" evidence="1"/>
<keyword evidence="11" id="KW-0812">Transmembrane</keyword>
<evidence type="ECO:0000256" key="5">
    <source>
        <dbReference type="ARBA" id="ARBA00022777"/>
    </source>
</evidence>
<dbReference type="Pfam" id="PF03793">
    <property type="entry name" value="PASTA"/>
    <property type="match status" value="3"/>
</dbReference>
<dbReference type="Pfam" id="PF00069">
    <property type="entry name" value="Pkinase"/>
    <property type="match status" value="1"/>
</dbReference>
<evidence type="ECO:0000256" key="2">
    <source>
        <dbReference type="ARBA" id="ARBA00022527"/>
    </source>
</evidence>
<dbReference type="InterPro" id="IPR008271">
    <property type="entry name" value="Ser/Thr_kinase_AS"/>
</dbReference>
<keyword evidence="3" id="KW-0808">Transferase</keyword>
<proteinExistence type="predicted"/>
<feature type="compositionally biased region" description="Low complexity" evidence="10">
    <location>
        <begin position="621"/>
        <end position="668"/>
    </location>
</feature>
<evidence type="ECO:0000256" key="3">
    <source>
        <dbReference type="ARBA" id="ARBA00022679"/>
    </source>
</evidence>
<feature type="domain" description="Protein kinase" evidence="12">
    <location>
        <begin position="12"/>
        <end position="277"/>
    </location>
</feature>
<dbReference type="SUPFAM" id="SSF54184">
    <property type="entry name" value="Penicillin-binding protein 2x (pbp-2x), c-terminal domain"/>
    <property type="match status" value="1"/>
</dbReference>
<dbReference type="SUPFAM" id="SSF56112">
    <property type="entry name" value="Protein kinase-like (PK-like)"/>
    <property type="match status" value="1"/>
</dbReference>
<evidence type="ECO:0000313" key="14">
    <source>
        <dbReference type="EMBL" id="BBH26699.1"/>
    </source>
</evidence>
<gene>
    <name evidence="14" type="ORF">SG0102_16330</name>
</gene>
<feature type="region of interest" description="Disordered" evidence="10">
    <location>
        <begin position="581"/>
        <end position="668"/>
    </location>
</feature>
<feature type="domain" description="PASTA" evidence="13">
    <location>
        <begin position="433"/>
        <end position="501"/>
    </location>
</feature>
<dbReference type="SMART" id="SM00220">
    <property type="entry name" value="S_TKc"/>
    <property type="match status" value="1"/>
</dbReference>
<dbReference type="FunFam" id="1.10.510.10:FF:000021">
    <property type="entry name" value="Serine/threonine protein kinase"/>
    <property type="match status" value="1"/>
</dbReference>
<dbReference type="InterPro" id="IPR000719">
    <property type="entry name" value="Prot_kinase_dom"/>
</dbReference>
<feature type="region of interest" description="Disordered" evidence="10">
    <location>
        <begin position="306"/>
        <end position="329"/>
    </location>
</feature>
<comment type="catalytic activity">
    <reaction evidence="8">
        <text>L-seryl-[protein] + ATP = O-phospho-L-seryl-[protein] + ADP + H(+)</text>
        <dbReference type="Rhea" id="RHEA:17989"/>
        <dbReference type="Rhea" id="RHEA-COMP:9863"/>
        <dbReference type="Rhea" id="RHEA-COMP:11604"/>
        <dbReference type="ChEBI" id="CHEBI:15378"/>
        <dbReference type="ChEBI" id="CHEBI:29999"/>
        <dbReference type="ChEBI" id="CHEBI:30616"/>
        <dbReference type="ChEBI" id="CHEBI:83421"/>
        <dbReference type="ChEBI" id="CHEBI:456216"/>
        <dbReference type="EC" id="2.7.11.1"/>
    </reaction>
</comment>
<evidence type="ECO:0000259" key="13">
    <source>
        <dbReference type="PROSITE" id="PS51178"/>
    </source>
</evidence>
<evidence type="ECO:0000313" key="15">
    <source>
        <dbReference type="Proteomes" id="UP000268059"/>
    </source>
</evidence>
<dbReference type="RefSeq" id="WP_179951164.1">
    <property type="nucleotide sequence ID" value="NZ_AP019309.1"/>
</dbReference>
<feature type="domain" description="PASTA" evidence="13">
    <location>
        <begin position="502"/>
        <end position="576"/>
    </location>
</feature>
<feature type="transmembrane region" description="Helical" evidence="11">
    <location>
        <begin position="339"/>
        <end position="362"/>
    </location>
</feature>
<reference evidence="14 15" key="1">
    <citation type="submission" date="2018-11" db="EMBL/GenBank/DDBJ databases">
        <title>Novel Erysipelotrichaceae bacterium isolated from small intestine of a swine.</title>
        <authorList>
            <person name="Kim J.S."/>
            <person name="Choe H."/>
            <person name="Lee Y.R."/>
            <person name="Kim K.M."/>
            <person name="Park D.S."/>
        </authorList>
    </citation>
    <scope>NUCLEOTIDE SEQUENCE [LARGE SCALE GENOMIC DNA]</scope>
    <source>
        <strain evidence="14 15">SG0102</strain>
    </source>
</reference>
<dbReference type="Gene3D" id="3.30.10.20">
    <property type="match status" value="3"/>
</dbReference>
<dbReference type="EMBL" id="AP019309">
    <property type="protein sequence ID" value="BBH26699.1"/>
    <property type="molecule type" value="Genomic_DNA"/>
</dbReference>
<dbReference type="PANTHER" id="PTHR43289">
    <property type="entry name" value="MITOGEN-ACTIVATED PROTEIN KINASE KINASE KINASE 20-RELATED"/>
    <property type="match status" value="1"/>
</dbReference>
<evidence type="ECO:0000256" key="6">
    <source>
        <dbReference type="ARBA" id="ARBA00022840"/>
    </source>
</evidence>
<accession>A0A3G9JUD9</accession>
<keyword evidence="2 14" id="KW-0723">Serine/threonine-protein kinase</keyword>
<keyword evidence="5 14" id="KW-0418">Kinase</keyword>
<dbReference type="InterPro" id="IPR011009">
    <property type="entry name" value="Kinase-like_dom_sf"/>
</dbReference>
<dbReference type="PANTHER" id="PTHR43289:SF34">
    <property type="entry name" value="SERINE_THREONINE-PROTEIN KINASE YBDM-RELATED"/>
    <property type="match status" value="1"/>
</dbReference>
<feature type="domain" description="PASTA" evidence="13">
    <location>
        <begin position="364"/>
        <end position="432"/>
    </location>
</feature>
<organism evidence="14 15">
    <name type="scientific">Intestinibaculum porci</name>
    <dbReference type="NCBI Taxonomy" id="2487118"/>
    <lineage>
        <taxon>Bacteria</taxon>
        <taxon>Bacillati</taxon>
        <taxon>Bacillota</taxon>
        <taxon>Erysipelotrichia</taxon>
        <taxon>Erysipelotrichales</taxon>
        <taxon>Erysipelotrichaceae</taxon>
        <taxon>Intestinibaculum</taxon>
    </lineage>
</organism>
<dbReference type="SMART" id="SM00740">
    <property type="entry name" value="PASTA"/>
    <property type="match status" value="3"/>
</dbReference>
<evidence type="ECO:0000256" key="7">
    <source>
        <dbReference type="ARBA" id="ARBA00047899"/>
    </source>
</evidence>
<dbReference type="FunCoup" id="A0A3G9JUD9">
    <property type="interactions" value="30"/>
</dbReference>
<protein>
    <recommendedName>
        <fullName evidence="1">non-specific serine/threonine protein kinase</fullName>
        <ecNumber evidence="1">2.7.11.1</ecNumber>
    </recommendedName>
</protein>
<dbReference type="PROSITE" id="PS51178">
    <property type="entry name" value="PASTA"/>
    <property type="match status" value="3"/>
</dbReference>
<dbReference type="CDD" id="cd14014">
    <property type="entry name" value="STKc_PknB_like"/>
    <property type="match status" value="1"/>
</dbReference>
<sequence>MSEVNRLLADRYLLKSLIGQGGMADVYLAEDQVLNRKVAVKILRSSLTGDPIYIKRFHREASAAAAINHKNIVSIYDVGDEDDLYYIVMEYVKGQTLKQLINIRGALHYIEAIDIMKQVVSAVATAHSMGIVHRDLKPQNILITDSGIVKITDFGIASIQSLSQVTQTNTIMGSLHYLAPEIARGEKATPQSDIYALGIIFYELLRGEVPFNGESPVNIALKHMRDEIPSVREFNSSIPQSVENIIIKATAKNPLNRYESALDMLQDINTCLDHPNEKKISFGAPASEPTIVAGNTEFFTQDKEDTAPAALPSETEETPRVTRATPKVEKKKKKGKGKLIVIVIALAIVAAVIIGVMSSGILNKSKTYTMPNLVGMKKSAASSKLKEEELDGNVTYRTELSETYASGKVISTSPKSGTTIKKDTAITVTVSSGKWIIMKDYTGEKYSTAKSELEDLGYSVSRYEKTDDDFAAGEVIGQSVSSGEKVDPNSENKSITLTVSKGVSITVPYLYGDSISSATSTLKSLGFNVKTSVLKPSDDEASKVTESNLNTVIKQSIAPYTVVTKKGTTITLYYYDQVPQKKDDQSDENTSNTDASSNTDGSESSNGSSTSSSSSKKKSDSSSTSKASSNEGSDTSSSGNSDNAATNGASNTTTNSDETSSSSTSTNN</sequence>
<keyword evidence="11" id="KW-0472">Membrane</keyword>
<dbReference type="NCBIfam" id="NF033483">
    <property type="entry name" value="PknB_PASTA_kin"/>
    <property type="match status" value="1"/>
</dbReference>
<evidence type="ECO:0000256" key="9">
    <source>
        <dbReference type="PROSITE-ProRule" id="PRU10141"/>
    </source>
</evidence>
<evidence type="ECO:0000256" key="10">
    <source>
        <dbReference type="SAM" id="MobiDB-lite"/>
    </source>
</evidence>
<dbReference type="FunFam" id="3.30.200.20:FF:000035">
    <property type="entry name" value="Serine/threonine protein kinase Stk1"/>
    <property type="match status" value="1"/>
</dbReference>
<dbReference type="CDD" id="cd06577">
    <property type="entry name" value="PASTA_pknB"/>
    <property type="match status" value="3"/>
</dbReference>
<feature type="compositionally biased region" description="Low complexity" evidence="10">
    <location>
        <begin position="594"/>
        <end position="614"/>
    </location>
</feature>
<keyword evidence="4 9" id="KW-0547">Nucleotide-binding</keyword>
<evidence type="ECO:0000256" key="11">
    <source>
        <dbReference type="SAM" id="Phobius"/>
    </source>
</evidence>
<dbReference type="PROSITE" id="PS50011">
    <property type="entry name" value="PROTEIN_KINASE_DOM"/>
    <property type="match status" value="1"/>
</dbReference>
<evidence type="ECO:0000256" key="1">
    <source>
        <dbReference type="ARBA" id="ARBA00012513"/>
    </source>
</evidence>
<dbReference type="Gene3D" id="1.10.510.10">
    <property type="entry name" value="Transferase(Phosphotransferase) domain 1"/>
    <property type="match status" value="1"/>
</dbReference>
<evidence type="ECO:0000256" key="4">
    <source>
        <dbReference type="ARBA" id="ARBA00022741"/>
    </source>
</evidence>
<evidence type="ECO:0000259" key="12">
    <source>
        <dbReference type="PROSITE" id="PS50011"/>
    </source>
</evidence>
<dbReference type="InterPro" id="IPR005543">
    <property type="entry name" value="PASTA_dom"/>
</dbReference>
<comment type="catalytic activity">
    <reaction evidence="7">
        <text>L-threonyl-[protein] + ATP = O-phospho-L-threonyl-[protein] + ADP + H(+)</text>
        <dbReference type="Rhea" id="RHEA:46608"/>
        <dbReference type="Rhea" id="RHEA-COMP:11060"/>
        <dbReference type="Rhea" id="RHEA-COMP:11605"/>
        <dbReference type="ChEBI" id="CHEBI:15378"/>
        <dbReference type="ChEBI" id="CHEBI:30013"/>
        <dbReference type="ChEBI" id="CHEBI:30616"/>
        <dbReference type="ChEBI" id="CHEBI:61977"/>
        <dbReference type="ChEBI" id="CHEBI:456216"/>
        <dbReference type="EC" id="2.7.11.1"/>
    </reaction>
</comment>